<feature type="signal peptide" evidence="2">
    <location>
        <begin position="1"/>
        <end position="26"/>
    </location>
</feature>
<dbReference type="PANTHER" id="PTHR33371:SF4">
    <property type="entry name" value="INTERMEMBRANE PHOSPHOLIPID TRANSPORT SYSTEM BINDING PROTEIN MLAD"/>
    <property type="match status" value="1"/>
</dbReference>
<evidence type="ECO:0000313" key="4">
    <source>
        <dbReference type="EMBL" id="NKQ54229.1"/>
    </source>
</evidence>
<dbReference type="RefSeq" id="WP_168515892.1">
    <property type="nucleotide sequence ID" value="NZ_JAAXLS010000008.1"/>
</dbReference>
<evidence type="ECO:0000256" key="2">
    <source>
        <dbReference type="SAM" id="SignalP"/>
    </source>
</evidence>
<evidence type="ECO:0000259" key="3">
    <source>
        <dbReference type="Pfam" id="PF02470"/>
    </source>
</evidence>
<dbReference type="InterPro" id="IPR003399">
    <property type="entry name" value="Mce/MlaD"/>
</dbReference>
<keyword evidence="2" id="KW-0732">Signal</keyword>
<protein>
    <submittedName>
        <fullName evidence="4">MCE family protein</fullName>
    </submittedName>
</protein>
<reference evidence="4 5" key="1">
    <citation type="submission" date="2020-04" db="EMBL/GenBank/DDBJ databases">
        <title>Novel species.</title>
        <authorList>
            <person name="Teo W.F.A."/>
            <person name="Lipun K."/>
            <person name="Srisuk N."/>
            <person name="Duangmal K."/>
        </authorList>
    </citation>
    <scope>NUCLEOTIDE SEQUENCE [LARGE SCALE GENOMIC DNA]</scope>
    <source>
        <strain evidence="4 5">K13G38</strain>
    </source>
</reference>
<dbReference type="EMBL" id="JAAXLS010000008">
    <property type="protein sequence ID" value="NKQ54229.1"/>
    <property type="molecule type" value="Genomic_DNA"/>
</dbReference>
<dbReference type="Proteomes" id="UP000715441">
    <property type="component" value="Unassembled WGS sequence"/>
</dbReference>
<dbReference type="Pfam" id="PF02470">
    <property type="entry name" value="MlaD"/>
    <property type="match status" value="1"/>
</dbReference>
<sequence length="450" mass="45722">MKTRVRRRSVIAVALTCTALTLGLTAASSGGSGPQVVVLMNDAGPLEPGNEVRVSGVKVGAIDGIALEDGHARVTLSVDQGVLPLHRDASVTVRPVNLLGEDYVDLNPGSPDQPFAQQASIPLERSHFAVTLQDVLNTFHDPTASALAATVTTLGEGVDGAGPQAAAAIKALAPAMTDAQRLGDVLSGQNQVLGDLLGKLEPVSGALAADDGQTLAKLVQSTTQTLSAVAGEQNALDRTLTELPSTVATARQTLANLAGVADSAIPALRAIKPVTGNLSQVTDELQAFSDAADPALSALRPVLDHAEALLGQAAPAVAALRQAGPDLRGVAASAKPVAAQLLDQHLGDLMDFVRKWALSTNGRDGLSHYFRGVVYVTPQTLQDLAHSLLPAVGGAPAAPGPQQAPNLPLPPGGTQPLNGLLGGGHPDPGNATGLTPDQEQSMLGQLLGGL</sequence>
<evidence type="ECO:0000256" key="1">
    <source>
        <dbReference type="SAM" id="MobiDB-lite"/>
    </source>
</evidence>
<gene>
    <name evidence="4" type="ORF">HFP15_15175</name>
</gene>
<evidence type="ECO:0000313" key="5">
    <source>
        <dbReference type="Proteomes" id="UP000715441"/>
    </source>
</evidence>
<keyword evidence="5" id="KW-1185">Reference proteome</keyword>
<dbReference type="InterPro" id="IPR052336">
    <property type="entry name" value="MlaD_Phospholipid_Transporter"/>
</dbReference>
<feature type="domain" description="Mce/MlaD" evidence="3">
    <location>
        <begin position="33"/>
        <end position="109"/>
    </location>
</feature>
<dbReference type="PANTHER" id="PTHR33371">
    <property type="entry name" value="INTERMEMBRANE PHOSPHOLIPID TRANSPORT SYSTEM BINDING PROTEIN MLAD-RELATED"/>
    <property type="match status" value="1"/>
</dbReference>
<feature type="chain" id="PRO_5047072258" evidence="2">
    <location>
        <begin position="27"/>
        <end position="450"/>
    </location>
</feature>
<feature type="region of interest" description="Disordered" evidence="1">
    <location>
        <begin position="395"/>
        <end position="437"/>
    </location>
</feature>
<accession>A0ABX1J3M1</accession>
<organism evidence="4 5">
    <name type="scientific">Amycolatopsis acididurans</name>
    <dbReference type="NCBI Taxonomy" id="2724524"/>
    <lineage>
        <taxon>Bacteria</taxon>
        <taxon>Bacillati</taxon>
        <taxon>Actinomycetota</taxon>
        <taxon>Actinomycetes</taxon>
        <taxon>Pseudonocardiales</taxon>
        <taxon>Pseudonocardiaceae</taxon>
        <taxon>Amycolatopsis</taxon>
    </lineage>
</organism>
<feature type="compositionally biased region" description="Low complexity" evidence="1">
    <location>
        <begin position="395"/>
        <end position="406"/>
    </location>
</feature>
<comment type="caution">
    <text evidence="4">The sequence shown here is derived from an EMBL/GenBank/DDBJ whole genome shotgun (WGS) entry which is preliminary data.</text>
</comment>
<name>A0ABX1J3M1_9PSEU</name>
<proteinExistence type="predicted"/>